<evidence type="ECO:0000313" key="3">
    <source>
        <dbReference type="Proteomes" id="UP000028990"/>
    </source>
</evidence>
<feature type="compositionally biased region" description="Pro residues" evidence="1">
    <location>
        <begin position="1"/>
        <end position="12"/>
    </location>
</feature>
<reference evidence="2 3" key="1">
    <citation type="submission" date="2013-11" db="EMBL/GenBank/DDBJ databases">
        <title>The Damaraland mole rat (Fukomys damarensis) genome and evolution of African mole rats.</title>
        <authorList>
            <person name="Gladyshev V.N."/>
            <person name="Fang X."/>
        </authorList>
    </citation>
    <scope>NUCLEOTIDE SEQUENCE [LARGE SCALE GENOMIC DNA]</scope>
    <source>
        <tissue evidence="2">Liver</tissue>
    </source>
</reference>
<keyword evidence="3" id="KW-1185">Reference proteome</keyword>
<organism evidence="2 3">
    <name type="scientific">Fukomys damarensis</name>
    <name type="common">Damaraland mole rat</name>
    <name type="synonym">Cryptomys damarensis</name>
    <dbReference type="NCBI Taxonomy" id="885580"/>
    <lineage>
        <taxon>Eukaryota</taxon>
        <taxon>Metazoa</taxon>
        <taxon>Chordata</taxon>
        <taxon>Craniata</taxon>
        <taxon>Vertebrata</taxon>
        <taxon>Euteleostomi</taxon>
        <taxon>Mammalia</taxon>
        <taxon>Eutheria</taxon>
        <taxon>Euarchontoglires</taxon>
        <taxon>Glires</taxon>
        <taxon>Rodentia</taxon>
        <taxon>Hystricomorpha</taxon>
        <taxon>Bathyergidae</taxon>
        <taxon>Fukomys</taxon>
    </lineage>
</organism>
<accession>A0A091CWL4</accession>
<gene>
    <name evidence="2" type="ORF">H920_15549</name>
</gene>
<feature type="region of interest" description="Disordered" evidence="1">
    <location>
        <begin position="1"/>
        <end position="22"/>
    </location>
</feature>
<dbReference type="Proteomes" id="UP000028990">
    <property type="component" value="Unassembled WGS sequence"/>
</dbReference>
<name>A0A091CWL4_FUKDA</name>
<dbReference type="EMBL" id="KN123825">
    <property type="protein sequence ID" value="KFO23062.1"/>
    <property type="molecule type" value="Genomic_DNA"/>
</dbReference>
<proteinExistence type="predicted"/>
<dbReference type="AlphaFoldDB" id="A0A091CWL4"/>
<sequence>MLTNPNPNPSPQPDSSIAVGHHLKSSPVLKPQGVEWGACAVPFIELSPYSLARHYPLERRCNVRVLVNAQCIPPS</sequence>
<evidence type="ECO:0000313" key="2">
    <source>
        <dbReference type="EMBL" id="KFO23062.1"/>
    </source>
</evidence>
<protein>
    <submittedName>
        <fullName evidence="2">Uncharacterized protein</fullName>
    </submittedName>
</protein>
<evidence type="ECO:0000256" key="1">
    <source>
        <dbReference type="SAM" id="MobiDB-lite"/>
    </source>
</evidence>